<name>Q11EL6_CHESB</name>
<evidence type="ECO:0000313" key="1">
    <source>
        <dbReference type="EMBL" id="ABG64159.1"/>
    </source>
</evidence>
<dbReference type="STRING" id="266779.Meso_2783"/>
<dbReference type="HOGENOM" id="CLU_159963_0_0_5"/>
<proteinExistence type="predicted"/>
<dbReference type="EMBL" id="CP000390">
    <property type="protein sequence ID" value="ABG64159.1"/>
    <property type="molecule type" value="Genomic_DNA"/>
</dbReference>
<organism evidence="1">
    <name type="scientific">Chelativorans sp. (strain BNC1)</name>
    <dbReference type="NCBI Taxonomy" id="266779"/>
    <lineage>
        <taxon>Bacteria</taxon>
        <taxon>Pseudomonadati</taxon>
        <taxon>Pseudomonadota</taxon>
        <taxon>Alphaproteobacteria</taxon>
        <taxon>Hyphomicrobiales</taxon>
        <taxon>Phyllobacteriaceae</taxon>
        <taxon>Chelativorans</taxon>
    </lineage>
</organism>
<dbReference type="KEGG" id="mes:Meso_2783"/>
<dbReference type="AlphaFoldDB" id="Q11EL6"/>
<accession>Q11EL6</accession>
<protein>
    <submittedName>
        <fullName evidence="1">Uncharacterized protein</fullName>
    </submittedName>
</protein>
<gene>
    <name evidence="1" type="ordered locus">Meso_2783</name>
</gene>
<sequence length="84" mass="9337">MAMAALCRLLRQKGLADVAEIEDALALAERTLANDERRPEQLSRANVEAALFPIRFLREANRQDVPGAERAYTDIATAVGRTQR</sequence>
<reference evidence="1" key="1">
    <citation type="submission" date="2006-06" db="EMBL/GenBank/DDBJ databases">
        <title>Complete sequence of chromosome of Chelativorans sp. BNC1.</title>
        <authorList>
            <consortium name="US DOE Joint Genome Institute"/>
            <person name="Copeland A."/>
            <person name="Lucas S."/>
            <person name="Lapidus A."/>
            <person name="Barry K."/>
            <person name="Detter J.C."/>
            <person name="Glavina del Rio T."/>
            <person name="Hammon N."/>
            <person name="Israni S."/>
            <person name="Dalin E."/>
            <person name="Tice H."/>
            <person name="Pitluck S."/>
            <person name="Chertkov O."/>
            <person name="Brettin T."/>
            <person name="Bruce D."/>
            <person name="Han C."/>
            <person name="Tapia R."/>
            <person name="Gilna P."/>
            <person name="Schmutz J."/>
            <person name="Larimer F."/>
            <person name="Land M."/>
            <person name="Hauser L."/>
            <person name="Kyrpides N."/>
            <person name="Mikhailova N."/>
            <person name="Richardson P."/>
        </authorList>
    </citation>
    <scope>NUCLEOTIDE SEQUENCE</scope>
    <source>
        <strain evidence="1">BNC1</strain>
    </source>
</reference>